<dbReference type="SUPFAM" id="SSF75553">
    <property type="entry name" value="Smc hinge domain"/>
    <property type="match status" value="1"/>
</dbReference>
<evidence type="ECO:0000313" key="6">
    <source>
        <dbReference type="Proteomes" id="UP000265703"/>
    </source>
</evidence>
<organism evidence="5 6">
    <name type="scientific">Glomus cerebriforme</name>
    <dbReference type="NCBI Taxonomy" id="658196"/>
    <lineage>
        <taxon>Eukaryota</taxon>
        <taxon>Fungi</taxon>
        <taxon>Fungi incertae sedis</taxon>
        <taxon>Mucoromycota</taxon>
        <taxon>Glomeromycotina</taxon>
        <taxon>Glomeromycetes</taxon>
        <taxon>Glomerales</taxon>
        <taxon>Glomeraceae</taxon>
        <taxon>Glomus</taxon>
    </lineage>
</organism>
<dbReference type="PANTHER" id="PTHR18937">
    <property type="entry name" value="STRUCTURAL MAINTENANCE OF CHROMOSOMES SMC FAMILY MEMBER"/>
    <property type="match status" value="1"/>
</dbReference>
<sequence length="290" mass="33514">MKKKQEKVNSTKDYITLIKLRNKGHLEGFYGRLGNLGAIDEKYDIAVSTGCPNLNYFVIEDIDAAERCYDNTRDIPLGHIKLMILKDIKSDVRPIQTPENVPRLFDLIEPKEDRFAPIFYKLCGDTLVANDLQQAIRIAHGEGGEVIDTFLSPFVAKFSDFLFSELFVFEDRTMNSFPNNGPVDYKNKHLLERVKHDALRTFLRMRRTVHSDLSGKLVVQDFTANGYRVFDLRFYRNNPYIEIEEIEYFPGNSWANLNENGSDSDCLDANEEQEKMFLINNQQSQDSCIE</sequence>
<dbReference type="Proteomes" id="UP000265703">
    <property type="component" value="Unassembled WGS sequence"/>
</dbReference>
<dbReference type="STRING" id="658196.A0A397SW86"/>
<dbReference type="GO" id="GO:0000796">
    <property type="term" value="C:condensin complex"/>
    <property type="evidence" value="ECO:0007669"/>
    <property type="project" value="TreeGrafter"/>
</dbReference>
<protein>
    <submittedName>
        <fullName evidence="5">SMCs flexible hinge</fullName>
    </submittedName>
</protein>
<keyword evidence="6" id="KW-1185">Reference proteome</keyword>
<evidence type="ECO:0000259" key="4">
    <source>
        <dbReference type="SMART" id="SM00968"/>
    </source>
</evidence>
<comment type="caution">
    <text evidence="5">The sequence shown here is derived from an EMBL/GenBank/DDBJ whole genome shotgun (WGS) entry which is preliminary data.</text>
</comment>
<evidence type="ECO:0000256" key="1">
    <source>
        <dbReference type="ARBA" id="ARBA00022741"/>
    </source>
</evidence>
<feature type="domain" description="SMC hinge" evidence="4">
    <location>
        <begin position="27"/>
        <end position="139"/>
    </location>
</feature>
<proteinExistence type="predicted"/>
<dbReference type="OrthoDB" id="5575062at2759"/>
<name>A0A397SW86_9GLOM</name>
<gene>
    <name evidence="5" type="ORF">C1645_737864</name>
</gene>
<reference evidence="5 6" key="1">
    <citation type="submission" date="2018-06" db="EMBL/GenBank/DDBJ databases">
        <title>Comparative genomics reveals the genomic features of Rhizophagus irregularis, R. cerebriforme, R. diaphanum and Gigaspora rosea, and their symbiotic lifestyle signature.</title>
        <authorList>
            <person name="Morin E."/>
            <person name="San Clemente H."/>
            <person name="Chen E.C.H."/>
            <person name="De La Providencia I."/>
            <person name="Hainaut M."/>
            <person name="Kuo A."/>
            <person name="Kohler A."/>
            <person name="Murat C."/>
            <person name="Tang N."/>
            <person name="Roy S."/>
            <person name="Loubradou J."/>
            <person name="Henrissat B."/>
            <person name="Grigoriev I.V."/>
            <person name="Corradi N."/>
            <person name="Roux C."/>
            <person name="Martin F.M."/>
        </authorList>
    </citation>
    <scope>NUCLEOTIDE SEQUENCE [LARGE SCALE GENOMIC DNA]</scope>
    <source>
        <strain evidence="5 6">DAOM 227022</strain>
    </source>
</reference>
<keyword evidence="1" id="KW-0547">Nucleotide-binding</keyword>
<dbReference type="GO" id="GO:0007076">
    <property type="term" value="P:mitotic chromosome condensation"/>
    <property type="evidence" value="ECO:0007669"/>
    <property type="project" value="TreeGrafter"/>
</dbReference>
<dbReference type="SMART" id="SM00968">
    <property type="entry name" value="SMC_hinge"/>
    <property type="match status" value="1"/>
</dbReference>
<evidence type="ECO:0000313" key="5">
    <source>
        <dbReference type="EMBL" id="RIA90460.1"/>
    </source>
</evidence>
<dbReference type="PANTHER" id="PTHR18937:SF172">
    <property type="entry name" value="STRUCTURAL MAINTENANCE OF CHROMOSOMES PROTEIN"/>
    <property type="match status" value="1"/>
</dbReference>
<dbReference type="AlphaFoldDB" id="A0A397SW86"/>
<dbReference type="InterPro" id="IPR010935">
    <property type="entry name" value="SMC_hinge"/>
</dbReference>
<evidence type="ECO:0000256" key="3">
    <source>
        <dbReference type="ARBA" id="ARBA00023242"/>
    </source>
</evidence>
<dbReference type="GO" id="GO:0005524">
    <property type="term" value="F:ATP binding"/>
    <property type="evidence" value="ECO:0007669"/>
    <property type="project" value="UniProtKB-KW"/>
</dbReference>
<dbReference type="Gene3D" id="1.20.1060.20">
    <property type="match status" value="1"/>
</dbReference>
<keyword evidence="2" id="KW-0067">ATP-binding</keyword>
<dbReference type="EMBL" id="QKYT01000181">
    <property type="protein sequence ID" value="RIA90460.1"/>
    <property type="molecule type" value="Genomic_DNA"/>
</dbReference>
<keyword evidence="3" id="KW-0539">Nucleus</keyword>
<accession>A0A397SW86</accession>
<evidence type="ECO:0000256" key="2">
    <source>
        <dbReference type="ARBA" id="ARBA00022840"/>
    </source>
</evidence>
<dbReference type="InterPro" id="IPR036277">
    <property type="entry name" value="SMC_hinge_sf"/>
</dbReference>
<dbReference type="Pfam" id="PF06470">
    <property type="entry name" value="SMC_hinge"/>
    <property type="match status" value="1"/>
</dbReference>